<dbReference type="InParanoid" id="A0A6I8SNQ3"/>
<feature type="transmembrane region" description="Helical" evidence="2">
    <location>
        <begin position="309"/>
        <end position="331"/>
    </location>
</feature>
<evidence type="ECO:0000313" key="3">
    <source>
        <dbReference type="Ensembl" id="ENSXETP00000093693"/>
    </source>
</evidence>
<reference evidence="3" key="2">
    <citation type="submission" date="2020-05" db="UniProtKB">
        <authorList>
            <consortium name="Ensembl"/>
        </authorList>
    </citation>
    <scope>IDENTIFICATION</scope>
</reference>
<sequence length="424" mass="47857">PLDRLVCCIGSYTTGCLYPNYKISLYNNSLRLSTALWLLPAYCLYEEWLFNTVDPSVAVKQKSSILVQVQIPGDNNTYIVPGDYEVPQCRPIFNPLQATEPFVYQVGPNIELANGSSVQTVLPSRSYRLMENRRKMRVRLLHTVIFSAVLAFCLEKADAEVTVKPSEANVTIDGGGTNFPPVELTEDNTDLKEDVSNTSTSTKTFNLTQSPFNLSKEFTLDDAQNPTVIGATANTNLNMSLTDGIEFLKENLSTIEGNTPESQEKGNVFCVLFYKIWNHGKLENASTDYFTQHGEEDYEARKDFGAHRLLAMFLGMAGVLACLLILIYCIYNRQHKEEMFSHRRLYGEGFEDPVLHLDTPMDHYDFFSFKESDTTTPALTGQNTDEQKNPSYTDKGDYRVDVPKGTSSNEHLRQMFHMGPLKLM</sequence>
<dbReference type="AlphaFoldDB" id="A0A6I8SNQ3"/>
<feature type="region of interest" description="Disordered" evidence="1">
    <location>
        <begin position="377"/>
        <end position="400"/>
    </location>
</feature>
<name>A0A6I8SNQ3_XENTR</name>
<evidence type="ECO:0000256" key="1">
    <source>
        <dbReference type="SAM" id="MobiDB-lite"/>
    </source>
</evidence>
<proteinExistence type="predicted"/>
<accession>A0A6I8SNQ3</accession>
<dbReference type="GeneTree" id="ENSGT00970000198077"/>
<feature type="compositionally biased region" description="Polar residues" evidence="1">
    <location>
        <begin position="377"/>
        <end position="392"/>
    </location>
</feature>
<organism evidence="3">
    <name type="scientific">Xenopus tropicalis</name>
    <name type="common">Western clawed frog</name>
    <name type="synonym">Silurana tropicalis</name>
    <dbReference type="NCBI Taxonomy" id="8364"/>
    <lineage>
        <taxon>Eukaryota</taxon>
        <taxon>Metazoa</taxon>
        <taxon>Chordata</taxon>
        <taxon>Craniata</taxon>
        <taxon>Vertebrata</taxon>
        <taxon>Euteleostomi</taxon>
        <taxon>Amphibia</taxon>
        <taxon>Batrachia</taxon>
        <taxon>Anura</taxon>
        <taxon>Pipoidea</taxon>
        <taxon>Pipidae</taxon>
        <taxon>Xenopodinae</taxon>
        <taxon>Xenopus</taxon>
        <taxon>Silurana</taxon>
    </lineage>
</organism>
<dbReference type="Bgee" id="ENSXETG00000038465">
    <property type="expression patterns" value="Expressed in ovary and 7 other cell types or tissues"/>
</dbReference>
<keyword evidence="2" id="KW-0472">Membrane</keyword>
<reference evidence="3" key="1">
    <citation type="journal article" date="2010" name="Science">
        <title>The genome of the Western clawed frog Xenopus tropicalis.</title>
        <authorList>
            <person name="Hellsten U."/>
            <person name="Harland R.M."/>
            <person name="Gilchrist M.J."/>
            <person name="Hendrix D."/>
            <person name="Jurka J."/>
            <person name="Kapitonov V."/>
            <person name="Ovcharenko I."/>
            <person name="Putnam N.H."/>
            <person name="Shu S."/>
            <person name="Taher L."/>
            <person name="Blitz I.L."/>
            <person name="Blumberg B."/>
            <person name="Dichmann D.S."/>
            <person name="Dubchak I."/>
            <person name="Amaya E."/>
            <person name="Detter J.C."/>
            <person name="Fletcher R."/>
            <person name="Gerhard D.S."/>
            <person name="Goodstein D."/>
            <person name="Graves T."/>
            <person name="Grigoriev I.V."/>
            <person name="Grimwood J."/>
            <person name="Kawashima T."/>
            <person name="Lindquist E."/>
            <person name="Lucas S.M."/>
            <person name="Mead P.E."/>
            <person name="Mitros T."/>
            <person name="Ogino H."/>
            <person name="Ohta Y."/>
            <person name="Poliakov A.V."/>
            <person name="Pollet N."/>
            <person name="Robert J."/>
            <person name="Salamov A."/>
            <person name="Sater A.K."/>
            <person name="Schmutz J."/>
            <person name="Terry A."/>
            <person name="Vize P.D."/>
            <person name="Warren W.C."/>
            <person name="Wells D."/>
            <person name="Wills A."/>
            <person name="Wilson R.K."/>
            <person name="Zimmerman L.B."/>
            <person name="Zorn A.M."/>
            <person name="Grainger R."/>
            <person name="Grammer T."/>
            <person name="Khokha M.K."/>
            <person name="Richardson P.M."/>
            <person name="Rokhsar D.S."/>
        </authorList>
    </citation>
    <scope>NUCLEOTIDE SEQUENCE [LARGE SCALE GENOMIC DNA]</scope>
    <source>
        <strain evidence="3">Nigerian</strain>
    </source>
</reference>
<keyword evidence="2" id="KW-1133">Transmembrane helix</keyword>
<evidence type="ECO:0000256" key="2">
    <source>
        <dbReference type="SAM" id="Phobius"/>
    </source>
</evidence>
<dbReference type="Ensembl" id="ENSXETT00000100699">
    <property type="protein sequence ID" value="ENSXETP00000093693"/>
    <property type="gene ID" value="ENSXETG00000038465"/>
</dbReference>
<keyword evidence="2" id="KW-0812">Transmembrane</keyword>
<protein>
    <submittedName>
        <fullName evidence="3">Uncharacterized protein</fullName>
    </submittedName>
</protein>